<gene>
    <name evidence="2" type="ORF">HMPREF1544_04484</name>
</gene>
<protein>
    <submittedName>
        <fullName evidence="2">Uncharacterized protein</fullName>
    </submittedName>
</protein>
<evidence type="ECO:0000256" key="1">
    <source>
        <dbReference type="SAM" id="SignalP"/>
    </source>
</evidence>
<dbReference type="VEuPathDB" id="FungiDB:HMPREF1544_04484"/>
<organism evidence="2 3">
    <name type="scientific">Mucor circinelloides f. circinelloides (strain 1006PhL)</name>
    <name type="common">Mucormycosis agent</name>
    <name type="synonym">Calyptromyces circinelloides</name>
    <dbReference type="NCBI Taxonomy" id="1220926"/>
    <lineage>
        <taxon>Eukaryota</taxon>
        <taxon>Fungi</taxon>
        <taxon>Fungi incertae sedis</taxon>
        <taxon>Mucoromycota</taxon>
        <taxon>Mucoromycotina</taxon>
        <taxon>Mucoromycetes</taxon>
        <taxon>Mucorales</taxon>
        <taxon>Mucorineae</taxon>
        <taxon>Mucoraceae</taxon>
        <taxon>Mucor</taxon>
    </lineage>
</organism>
<keyword evidence="1" id="KW-0732">Signal</keyword>
<accession>S2K8V7</accession>
<proteinExistence type="predicted"/>
<feature type="chain" id="PRO_5004497843" evidence="1">
    <location>
        <begin position="20"/>
        <end position="253"/>
    </location>
</feature>
<dbReference type="OrthoDB" id="10286709at2759"/>
<dbReference type="EMBL" id="KE123946">
    <property type="protein sequence ID" value="EPB88725.1"/>
    <property type="molecule type" value="Genomic_DNA"/>
</dbReference>
<dbReference type="Proteomes" id="UP000014254">
    <property type="component" value="Unassembled WGS sequence"/>
</dbReference>
<evidence type="ECO:0000313" key="3">
    <source>
        <dbReference type="Proteomes" id="UP000014254"/>
    </source>
</evidence>
<evidence type="ECO:0000313" key="2">
    <source>
        <dbReference type="EMBL" id="EPB88725.1"/>
    </source>
</evidence>
<sequence>MGHHHIAFFTLSLYPSLLRERTDLTCYDAVYDFDAQFLYEAVTEALPAEFNNSTNKFQIKIVNIGWALSKATAGSLLADGESSYDRKIMKCAGALQCINEDCEQGYNVNTRPQLPFISIFTFRMNDITHGNRGSTITMVHNIKKTQHTQRFYKYLHLARWEKKELDKSVKETTNITAAAAIAGIDPATGAIKRSIKNINKVLGKHGCATFEINHSKIKQGIILSANNVLAEFEDLEKHYDPAQILSSSQLLFS</sequence>
<dbReference type="InParanoid" id="S2K8V7"/>
<feature type="signal peptide" evidence="1">
    <location>
        <begin position="1"/>
        <end position="19"/>
    </location>
</feature>
<name>S2K8V7_MUCC1</name>
<keyword evidence="3" id="KW-1185">Reference proteome</keyword>
<dbReference type="AlphaFoldDB" id="S2K8V7"/>
<reference evidence="3" key="1">
    <citation type="submission" date="2013-05" db="EMBL/GenBank/DDBJ databases">
        <title>The Genome sequence of Mucor circinelloides f. circinelloides 1006PhL.</title>
        <authorList>
            <consortium name="The Broad Institute Genomics Platform"/>
            <person name="Cuomo C."/>
            <person name="Earl A."/>
            <person name="Findley K."/>
            <person name="Lee S.C."/>
            <person name="Walker B."/>
            <person name="Young S."/>
            <person name="Zeng Q."/>
            <person name="Gargeya S."/>
            <person name="Fitzgerald M."/>
            <person name="Haas B."/>
            <person name="Abouelleil A."/>
            <person name="Allen A.W."/>
            <person name="Alvarado L."/>
            <person name="Arachchi H.M."/>
            <person name="Berlin A.M."/>
            <person name="Chapman S.B."/>
            <person name="Gainer-Dewar J."/>
            <person name="Goldberg J."/>
            <person name="Griggs A."/>
            <person name="Gujja S."/>
            <person name="Hansen M."/>
            <person name="Howarth C."/>
            <person name="Imamovic A."/>
            <person name="Ireland A."/>
            <person name="Larimer J."/>
            <person name="McCowan C."/>
            <person name="Murphy C."/>
            <person name="Pearson M."/>
            <person name="Poon T.W."/>
            <person name="Priest M."/>
            <person name="Roberts A."/>
            <person name="Saif S."/>
            <person name="Shea T."/>
            <person name="Sisk P."/>
            <person name="Sykes S."/>
            <person name="Wortman J."/>
            <person name="Nusbaum C."/>
            <person name="Birren B."/>
        </authorList>
    </citation>
    <scope>NUCLEOTIDE SEQUENCE [LARGE SCALE GENOMIC DNA]</scope>
    <source>
        <strain evidence="3">1006PhL</strain>
    </source>
</reference>